<dbReference type="Gene3D" id="1.20.1250.20">
    <property type="entry name" value="MFS general substrate transporter like domains"/>
    <property type="match status" value="1"/>
</dbReference>
<dbReference type="InterPro" id="IPR020846">
    <property type="entry name" value="MFS_dom"/>
</dbReference>
<evidence type="ECO:0000259" key="6">
    <source>
        <dbReference type="PROSITE" id="PS50850"/>
    </source>
</evidence>
<dbReference type="SUPFAM" id="SSF103473">
    <property type="entry name" value="MFS general substrate transporter"/>
    <property type="match status" value="1"/>
</dbReference>
<proteinExistence type="predicted"/>
<keyword evidence="2 5" id="KW-0812">Transmembrane</keyword>
<feature type="domain" description="Major facilitator superfamily (MFS) profile" evidence="6">
    <location>
        <begin position="4"/>
        <end position="450"/>
    </location>
</feature>
<feature type="transmembrane region" description="Helical" evidence="5">
    <location>
        <begin position="95"/>
        <end position="119"/>
    </location>
</feature>
<feature type="transmembrane region" description="Helical" evidence="5">
    <location>
        <begin position="321"/>
        <end position="341"/>
    </location>
</feature>
<feature type="transmembrane region" description="Helical" evidence="5">
    <location>
        <begin position="347"/>
        <end position="372"/>
    </location>
</feature>
<feature type="transmembrane region" description="Helical" evidence="5">
    <location>
        <begin position="158"/>
        <end position="179"/>
    </location>
</feature>
<feature type="transmembrane region" description="Helical" evidence="5">
    <location>
        <begin position="191"/>
        <end position="212"/>
    </location>
</feature>
<evidence type="ECO:0000313" key="7">
    <source>
        <dbReference type="EMBL" id="MBC2666711.1"/>
    </source>
</evidence>
<keyword evidence="3 5" id="KW-1133">Transmembrane helix</keyword>
<dbReference type="PROSITE" id="PS50850">
    <property type="entry name" value="MFS"/>
    <property type="match status" value="1"/>
</dbReference>
<feature type="transmembrane region" description="Helical" evidence="5">
    <location>
        <begin position="69"/>
        <end position="89"/>
    </location>
</feature>
<sequence>MNLVMALITTTLFMEMLDGSVILTALPTMARSFHSSTIELNFGVSIYLLALGVFIPISGWAADRFGARVIFTSAIGLFTVSSALCGAADGVLEFVILRGFQGLAGAMMVPVGRLVVMRITPRGQLLRRMSALLWPALSAPLLGPPLGGFITLHWGWRWIFYLNVPIGIVALAVSLILIPDVRGDGPRKFDGLGFFLVGGCTVALLSGLEWMVASDPSIGVALIGVGIVLARASWRHLRRAEQPIVDLSALNAQTYLASIRGGSINRMAIGSVPFLLPLQFQEGFGMNPARSGFLVLFVFLGNLGMKAFTTPLLKRFGFKRILLVNGVLAAASIAGCALLTLHTEEWVIIALLLFGGASRSLQFTTLSTLTVADIPKSMMKDSNSLFHAVLQISSAAGIAFAAFGVRLATLGLGGWDAHAGADAYRAGFILMALVALFGLFDAIRLPSGAGIEFVRQSR</sequence>
<evidence type="ECO:0000256" key="5">
    <source>
        <dbReference type="SAM" id="Phobius"/>
    </source>
</evidence>
<feature type="transmembrane region" description="Helical" evidence="5">
    <location>
        <begin position="384"/>
        <end position="403"/>
    </location>
</feature>
<accession>A0A7X1FTL3</accession>
<name>A0A7X1FTL3_9SPHN</name>
<feature type="transmembrane region" description="Helical" evidence="5">
    <location>
        <begin position="131"/>
        <end position="152"/>
    </location>
</feature>
<feature type="transmembrane region" description="Helical" evidence="5">
    <location>
        <begin position="292"/>
        <end position="309"/>
    </location>
</feature>
<dbReference type="InterPro" id="IPR036259">
    <property type="entry name" value="MFS_trans_sf"/>
</dbReference>
<keyword evidence="8" id="KW-1185">Reference proteome</keyword>
<dbReference type="AlphaFoldDB" id="A0A7X1FTL3"/>
<feature type="transmembrane region" description="Helical" evidence="5">
    <location>
        <begin position="218"/>
        <end position="234"/>
    </location>
</feature>
<evidence type="ECO:0000256" key="3">
    <source>
        <dbReference type="ARBA" id="ARBA00022989"/>
    </source>
</evidence>
<dbReference type="Proteomes" id="UP000566813">
    <property type="component" value="Unassembled WGS sequence"/>
</dbReference>
<reference evidence="7 8" key="1">
    <citation type="submission" date="2020-08" db="EMBL/GenBank/DDBJ databases">
        <title>The genome sequence of type strain Novosphingobium flavum NBRC 111647.</title>
        <authorList>
            <person name="Liu Y."/>
        </authorList>
    </citation>
    <scope>NUCLEOTIDE SEQUENCE [LARGE SCALE GENOMIC DNA]</scope>
    <source>
        <strain evidence="7 8">NBRC 111647</strain>
    </source>
</reference>
<dbReference type="Gene3D" id="1.20.1720.10">
    <property type="entry name" value="Multidrug resistance protein D"/>
    <property type="match status" value="1"/>
</dbReference>
<dbReference type="InterPro" id="IPR011701">
    <property type="entry name" value="MFS"/>
</dbReference>
<evidence type="ECO:0000256" key="2">
    <source>
        <dbReference type="ARBA" id="ARBA00022692"/>
    </source>
</evidence>
<dbReference type="Pfam" id="PF07690">
    <property type="entry name" value="MFS_1"/>
    <property type="match status" value="1"/>
</dbReference>
<comment type="subcellular location">
    <subcellularLocation>
        <location evidence="1">Membrane</location>
        <topology evidence="1">Multi-pass membrane protein</topology>
    </subcellularLocation>
</comment>
<feature type="transmembrane region" description="Helical" evidence="5">
    <location>
        <begin position="423"/>
        <end position="443"/>
    </location>
</feature>
<dbReference type="GO" id="GO:0022857">
    <property type="term" value="F:transmembrane transporter activity"/>
    <property type="evidence" value="ECO:0007669"/>
    <property type="project" value="InterPro"/>
</dbReference>
<evidence type="ECO:0000313" key="8">
    <source>
        <dbReference type="Proteomes" id="UP000566813"/>
    </source>
</evidence>
<keyword evidence="4 5" id="KW-0472">Membrane</keyword>
<dbReference type="EMBL" id="JACLAW010000011">
    <property type="protein sequence ID" value="MBC2666711.1"/>
    <property type="molecule type" value="Genomic_DNA"/>
</dbReference>
<dbReference type="GO" id="GO:0005886">
    <property type="term" value="C:plasma membrane"/>
    <property type="evidence" value="ECO:0007669"/>
    <property type="project" value="TreeGrafter"/>
</dbReference>
<protein>
    <submittedName>
        <fullName evidence="7">MFS transporter</fullName>
    </submittedName>
</protein>
<gene>
    <name evidence="7" type="ORF">H7F51_14410</name>
</gene>
<dbReference type="PANTHER" id="PTHR23501">
    <property type="entry name" value="MAJOR FACILITATOR SUPERFAMILY"/>
    <property type="match status" value="1"/>
</dbReference>
<evidence type="ECO:0000256" key="4">
    <source>
        <dbReference type="ARBA" id="ARBA00023136"/>
    </source>
</evidence>
<feature type="transmembrane region" description="Helical" evidence="5">
    <location>
        <begin position="263"/>
        <end position="280"/>
    </location>
</feature>
<feature type="transmembrane region" description="Helical" evidence="5">
    <location>
        <begin position="42"/>
        <end position="62"/>
    </location>
</feature>
<dbReference type="PANTHER" id="PTHR23501:SF1">
    <property type="entry name" value="TRANSPORT PROTEIN HSRA-RELATED"/>
    <property type="match status" value="1"/>
</dbReference>
<organism evidence="7 8">
    <name type="scientific">Novosphingobium flavum</name>
    <dbReference type="NCBI Taxonomy" id="1778672"/>
    <lineage>
        <taxon>Bacteria</taxon>
        <taxon>Pseudomonadati</taxon>
        <taxon>Pseudomonadota</taxon>
        <taxon>Alphaproteobacteria</taxon>
        <taxon>Sphingomonadales</taxon>
        <taxon>Sphingomonadaceae</taxon>
        <taxon>Novosphingobium</taxon>
    </lineage>
</organism>
<evidence type="ECO:0000256" key="1">
    <source>
        <dbReference type="ARBA" id="ARBA00004141"/>
    </source>
</evidence>
<comment type="caution">
    <text evidence="7">The sequence shown here is derived from an EMBL/GenBank/DDBJ whole genome shotgun (WGS) entry which is preliminary data.</text>
</comment>